<feature type="compositionally biased region" description="Low complexity" evidence="1">
    <location>
        <begin position="612"/>
        <end position="624"/>
    </location>
</feature>
<evidence type="ECO:0000313" key="4">
    <source>
        <dbReference type="Proteomes" id="UP000069697"/>
    </source>
</evidence>
<dbReference type="Proteomes" id="UP000069697">
    <property type="component" value="Unassembled WGS sequence"/>
</dbReference>
<sequence length="826" mass="88650">MRWFSVEVQKLFICLIILAVSMGGGWTTSKIQKASAATFGDWVYSVDGDGTATITGYSGNELVVDIPRVLDTYEVTHIGREVFKNKQLTSVTIPDSVTHIGSNAFYKNQLTSVTIPNSVTSIGSNAFADNRLTSVVIPESVTVIDYLAFSYNKLTSITIPSNVTSIGTMAFMTNELENVIFEGRSIAIVSDWFLDNDKLVKISGYENAEQFVASNNSEPNTPIKLIYEKMISIRFNPDGAAWSNAQTTELTGTSYIPAVKSYKWTKTTVEPDANDWTPFDGTVQILTPLDAGTWYLHVQTVESNGNKTFYHSNAFNIERTPPVIQLSVTSTAPTNQPVSITTDVSDEDSGVALQKWAEGNRDNSYFVAAGTAFSGNSFSVAENGTYTVYVEDAAGNESIETITVSNISTVGPTIQWTINSSEPTRENVSVTADVYAQNGIDLVKYALGKQDSSYFAAAGTPLVIVNGTAGIVVVDNGWMTIYAKDQSGNETVKQVEITSIDRNKPTITLVGNSLIEINSGTGFIDPGVRASDEYDGDVTSQVVRSGDPIDANKPGVYTIHYDVTDRAGNAAERVSRTVKIIESRPSNGGTTPSPAPSTPSSTTTPTPPTSAPPTTSTPVPTSKPFYNEKVNIDVIKALVEEANSVPAITFKDVPVNAPNAKAIELATKLGIIKGYKDGSFHANATVTRAEFATMLVKALGLTSEGNTNFRDTNGHWAGEAIATLKASGIINGYLDGTFRPNQSISRAEIVAMLSKVLNTNLEKNAKFTDVSGNWAEAEIDTLSDMGIVKGGTDGSFKPNAKASRAESLLIILRMLNISLGSTLDIE</sequence>
<dbReference type="InterPro" id="IPR001119">
    <property type="entry name" value="SLH_dom"/>
</dbReference>
<dbReference type="InterPro" id="IPR032179">
    <property type="entry name" value="Cry22Aa_Ig-like"/>
</dbReference>
<dbReference type="EMBL" id="BCNV01000001">
    <property type="protein sequence ID" value="GAS80741.1"/>
    <property type="molecule type" value="Genomic_DNA"/>
</dbReference>
<comment type="caution">
    <text evidence="3">The sequence shown here is derived from an EMBL/GenBank/DDBJ whole genome shotgun (WGS) entry which is preliminary data.</text>
</comment>
<evidence type="ECO:0000259" key="2">
    <source>
        <dbReference type="PROSITE" id="PS51272"/>
    </source>
</evidence>
<proteinExistence type="predicted"/>
<dbReference type="InterPro" id="IPR051465">
    <property type="entry name" value="Cell_Envelope_Struct_Comp"/>
</dbReference>
<evidence type="ECO:0000256" key="1">
    <source>
        <dbReference type="SAM" id="MobiDB-lite"/>
    </source>
</evidence>
<evidence type="ECO:0000313" key="3">
    <source>
        <dbReference type="EMBL" id="GAS80741.1"/>
    </source>
</evidence>
<feature type="region of interest" description="Disordered" evidence="1">
    <location>
        <begin position="578"/>
        <end position="624"/>
    </location>
</feature>
<dbReference type="Gene3D" id="3.80.10.10">
    <property type="entry name" value="Ribonuclease Inhibitor"/>
    <property type="match status" value="1"/>
</dbReference>
<dbReference type="PROSITE" id="PS51272">
    <property type="entry name" value="SLH"/>
    <property type="match status" value="3"/>
</dbReference>
<name>A0A100VJ39_PAEAM</name>
<feature type="domain" description="SLH" evidence="2">
    <location>
        <begin position="646"/>
        <end position="709"/>
    </location>
</feature>
<dbReference type="InterPro" id="IPR032675">
    <property type="entry name" value="LRR_dom_sf"/>
</dbReference>
<dbReference type="PANTHER" id="PTHR43308">
    <property type="entry name" value="OUTER MEMBRANE PROTEIN ALPHA-RELATED"/>
    <property type="match status" value="1"/>
</dbReference>
<dbReference type="Gene3D" id="2.60.40.10">
    <property type="entry name" value="Immunoglobulins"/>
    <property type="match status" value="1"/>
</dbReference>
<dbReference type="Pfam" id="PF00395">
    <property type="entry name" value="SLH"/>
    <property type="match status" value="3"/>
</dbReference>
<dbReference type="Pfam" id="PF13306">
    <property type="entry name" value="LRR_5"/>
    <property type="match status" value="1"/>
</dbReference>
<reference evidence="4" key="2">
    <citation type="submission" date="2016-01" db="EMBL/GenBank/DDBJ databases">
        <title>Draft Genome Sequence of Paenibacillus amylolyticus Heshi-A3 that Was Isolated from Fermented Rice Bran with Aging Salted Mackerel, Which Was Named Heshiko as Traditional Fermented Seafood in Japan.</title>
        <authorList>
            <person name="Akuzawa S."/>
            <person name="Nakagawa J."/>
            <person name="Kanekatsu T."/>
            <person name="Kubota E."/>
            <person name="Ohtake R."/>
            <person name="Suzuki T."/>
            <person name="Kanesaki Y."/>
        </authorList>
    </citation>
    <scope>NUCLEOTIDE SEQUENCE [LARGE SCALE GENOMIC DNA]</scope>
    <source>
        <strain evidence="4">Heshi-A3</strain>
    </source>
</reference>
<protein>
    <submittedName>
        <fullName evidence="3">Cell surface protein</fullName>
    </submittedName>
</protein>
<dbReference type="AlphaFoldDB" id="A0A100VJ39"/>
<dbReference type="RefSeq" id="WP_062833565.1">
    <property type="nucleotide sequence ID" value="NZ_BCNV01000001.1"/>
</dbReference>
<accession>A0A100VJ39</accession>
<gene>
    <name evidence="3" type="ORF">PAHA3_0813</name>
</gene>
<feature type="domain" description="SLH" evidence="2">
    <location>
        <begin position="711"/>
        <end position="760"/>
    </location>
</feature>
<dbReference type="SUPFAM" id="SSF52058">
    <property type="entry name" value="L domain-like"/>
    <property type="match status" value="1"/>
</dbReference>
<feature type="domain" description="SLH" evidence="2">
    <location>
        <begin position="762"/>
        <end position="825"/>
    </location>
</feature>
<reference evidence="3 4" key="1">
    <citation type="journal article" date="2016" name="Genome Announc.">
        <title>Draft Genome Sequence of Paenibacillus amylolyticus Heshi-A3, Isolated from Fermented Rice Bran in a Japanese Fermented Seafood Dish.</title>
        <authorList>
            <person name="Akuzawa S."/>
            <person name="Nagaoka J."/>
            <person name="Kanekatsu M."/>
            <person name="Kubota E."/>
            <person name="Ohtake R."/>
            <person name="Suzuki T."/>
            <person name="Kanesaki Y."/>
        </authorList>
    </citation>
    <scope>NUCLEOTIDE SEQUENCE [LARGE SCALE GENOMIC DNA]</scope>
    <source>
        <strain evidence="3 4">Heshi-A3</strain>
    </source>
</reference>
<dbReference type="InterPro" id="IPR026906">
    <property type="entry name" value="LRR_5"/>
</dbReference>
<dbReference type="InterPro" id="IPR013783">
    <property type="entry name" value="Ig-like_fold"/>
</dbReference>
<organism evidence="3 4">
    <name type="scientific">Paenibacillus amylolyticus</name>
    <dbReference type="NCBI Taxonomy" id="1451"/>
    <lineage>
        <taxon>Bacteria</taxon>
        <taxon>Bacillati</taxon>
        <taxon>Bacillota</taxon>
        <taxon>Bacilli</taxon>
        <taxon>Bacillales</taxon>
        <taxon>Paenibacillaceae</taxon>
        <taxon>Paenibacillus</taxon>
    </lineage>
</organism>
<dbReference type="Pfam" id="PF16403">
    <property type="entry name" value="Bact_surface_Ig-like"/>
    <property type="match status" value="1"/>
</dbReference>
<dbReference type="Gene3D" id="3.40.50.12480">
    <property type="match status" value="1"/>
</dbReference>